<dbReference type="Proteomes" id="UP000828251">
    <property type="component" value="Unassembled WGS sequence"/>
</dbReference>
<accession>A0A9D4AJ10</accession>
<comment type="caution">
    <text evidence="1">The sequence shown here is derived from an EMBL/GenBank/DDBJ whole genome shotgun (WGS) entry which is preliminary data.</text>
</comment>
<protein>
    <recommendedName>
        <fullName evidence="3">Aminotransferase-like plant mobile domain-containing protein</fullName>
    </recommendedName>
</protein>
<dbReference type="EMBL" id="JAIQCV010000002">
    <property type="protein sequence ID" value="KAH1122015.1"/>
    <property type="molecule type" value="Genomic_DNA"/>
</dbReference>
<evidence type="ECO:0008006" key="3">
    <source>
        <dbReference type="Google" id="ProtNLM"/>
    </source>
</evidence>
<dbReference type="OrthoDB" id="960611at2759"/>
<dbReference type="AlphaFoldDB" id="A0A9D4AJ10"/>
<name>A0A9D4AJ10_9ROSI</name>
<sequence>MSGPPSPLIENYLREARFWHVATIGRGCKLDPKLISALIEKWRPKTRRIELGVCRVGNVVQGNVQGDVTEQSQNRRLSITTAIISTISLSIFTSSSGPFIYISTHNEVEPFSELYRNTYLSRRYTASTRPTIGSIISMDTIRGSGNLGNNCG</sequence>
<reference evidence="1 2" key="1">
    <citation type="journal article" date="2021" name="Plant Biotechnol. J.">
        <title>Multi-omics assisted identification of the key and species-specific regulatory components of drought-tolerant mechanisms in Gossypium stocksii.</title>
        <authorList>
            <person name="Yu D."/>
            <person name="Ke L."/>
            <person name="Zhang D."/>
            <person name="Wu Y."/>
            <person name="Sun Y."/>
            <person name="Mei J."/>
            <person name="Sun J."/>
            <person name="Sun Y."/>
        </authorList>
    </citation>
    <scope>NUCLEOTIDE SEQUENCE [LARGE SCALE GENOMIC DNA]</scope>
    <source>
        <strain evidence="2">cv. E1</strain>
        <tissue evidence="1">Leaf</tissue>
    </source>
</reference>
<organism evidence="1 2">
    <name type="scientific">Gossypium stocksii</name>
    <dbReference type="NCBI Taxonomy" id="47602"/>
    <lineage>
        <taxon>Eukaryota</taxon>
        <taxon>Viridiplantae</taxon>
        <taxon>Streptophyta</taxon>
        <taxon>Embryophyta</taxon>
        <taxon>Tracheophyta</taxon>
        <taxon>Spermatophyta</taxon>
        <taxon>Magnoliopsida</taxon>
        <taxon>eudicotyledons</taxon>
        <taxon>Gunneridae</taxon>
        <taxon>Pentapetalae</taxon>
        <taxon>rosids</taxon>
        <taxon>malvids</taxon>
        <taxon>Malvales</taxon>
        <taxon>Malvaceae</taxon>
        <taxon>Malvoideae</taxon>
        <taxon>Gossypium</taxon>
    </lineage>
</organism>
<proteinExistence type="predicted"/>
<keyword evidence="2" id="KW-1185">Reference proteome</keyword>
<evidence type="ECO:0000313" key="2">
    <source>
        <dbReference type="Proteomes" id="UP000828251"/>
    </source>
</evidence>
<gene>
    <name evidence="1" type="ORF">J1N35_005175</name>
</gene>
<evidence type="ECO:0000313" key="1">
    <source>
        <dbReference type="EMBL" id="KAH1122015.1"/>
    </source>
</evidence>